<dbReference type="EMBL" id="CAFBNL010000004">
    <property type="protein sequence ID" value="CAB4942064.1"/>
    <property type="molecule type" value="Genomic_DNA"/>
</dbReference>
<sequence length="70" mass="7616">MSGCKIEPNVDLQSANLSVAYLSGADLGMPTRKVKTCASPLVIRARFGLKGLHHRQALDDPLEAQIRVTR</sequence>
<organism evidence="1">
    <name type="scientific">freshwater metagenome</name>
    <dbReference type="NCBI Taxonomy" id="449393"/>
    <lineage>
        <taxon>unclassified sequences</taxon>
        <taxon>metagenomes</taxon>
        <taxon>ecological metagenomes</taxon>
    </lineage>
</organism>
<proteinExistence type="predicted"/>
<dbReference type="AlphaFoldDB" id="A0A6J7JHM3"/>
<name>A0A6J7JHM3_9ZZZZ</name>
<evidence type="ECO:0000313" key="1">
    <source>
        <dbReference type="EMBL" id="CAB4942064.1"/>
    </source>
</evidence>
<reference evidence="1" key="1">
    <citation type="submission" date="2020-05" db="EMBL/GenBank/DDBJ databases">
        <authorList>
            <person name="Chiriac C."/>
            <person name="Salcher M."/>
            <person name="Ghai R."/>
            <person name="Kavagutti S V."/>
        </authorList>
    </citation>
    <scope>NUCLEOTIDE SEQUENCE</scope>
</reference>
<accession>A0A6J7JHM3</accession>
<protein>
    <submittedName>
        <fullName evidence="1">Unannotated protein</fullName>
    </submittedName>
</protein>
<gene>
    <name evidence="1" type="ORF">UFOPK3789_00147</name>
</gene>